<dbReference type="AlphaFoldDB" id="A0A1I2R570"/>
<dbReference type="RefSeq" id="WP_369679653.1">
    <property type="nucleotide sequence ID" value="NZ_FONR01000019.1"/>
</dbReference>
<evidence type="ECO:0000313" key="2">
    <source>
        <dbReference type="EMBL" id="SFG34619.1"/>
    </source>
</evidence>
<gene>
    <name evidence="2" type="ORF">SAMN02787118_11948</name>
</gene>
<dbReference type="Gene3D" id="3.40.630.30">
    <property type="match status" value="1"/>
</dbReference>
<evidence type="ECO:0000313" key="3">
    <source>
        <dbReference type="Proteomes" id="UP000181942"/>
    </source>
</evidence>
<dbReference type="InterPro" id="IPR051531">
    <property type="entry name" value="N-acetyltransferase"/>
</dbReference>
<proteinExistence type="predicted"/>
<dbReference type="PANTHER" id="PTHR43792:SF13">
    <property type="entry name" value="ACETYLTRANSFERASE"/>
    <property type="match status" value="1"/>
</dbReference>
<dbReference type="InterPro" id="IPR016181">
    <property type="entry name" value="Acyl_CoA_acyltransferase"/>
</dbReference>
<evidence type="ECO:0000259" key="1">
    <source>
        <dbReference type="PROSITE" id="PS51186"/>
    </source>
</evidence>
<reference evidence="2 3" key="1">
    <citation type="submission" date="2016-10" db="EMBL/GenBank/DDBJ databases">
        <authorList>
            <person name="de Groot N.N."/>
        </authorList>
    </citation>
    <scope>NUCLEOTIDE SEQUENCE [LARGE SCALE GENOMIC DNA]</scope>
    <source>
        <strain evidence="2 3">OK461</strain>
    </source>
</reference>
<protein>
    <submittedName>
        <fullName evidence="2">Acetyltransferase (GNAT) domain-containing protein</fullName>
    </submittedName>
</protein>
<dbReference type="Pfam" id="PF13302">
    <property type="entry name" value="Acetyltransf_3"/>
    <property type="match status" value="1"/>
</dbReference>
<sequence length="194" mass="21019">MTDNAARDKVERVSRVLPAGRKSVRFVEVTSAAMTALLDSDLDRAGGEVGAELTDYFLSDSARWLWRYRLNQLTARPECAGWLSKAVIAEPEGTVVGFAGFHGPPDETGMVEIGYSVDPAHRRQGYARAILAALMRRAAADARVRTLRVTISPDNAASLATIAGFGFTEVGEQWDEEDGLETIFEIPASEISAS</sequence>
<dbReference type="SUPFAM" id="SSF55729">
    <property type="entry name" value="Acyl-CoA N-acyltransferases (Nat)"/>
    <property type="match status" value="1"/>
</dbReference>
<dbReference type="PROSITE" id="PS51186">
    <property type="entry name" value="GNAT"/>
    <property type="match status" value="1"/>
</dbReference>
<accession>A0A1I2R570</accession>
<dbReference type="Proteomes" id="UP000181942">
    <property type="component" value="Unassembled WGS sequence"/>
</dbReference>
<feature type="domain" description="N-acetyltransferase" evidence="1">
    <location>
        <begin position="24"/>
        <end position="187"/>
    </location>
</feature>
<dbReference type="InterPro" id="IPR000182">
    <property type="entry name" value="GNAT_dom"/>
</dbReference>
<keyword evidence="2" id="KW-0808">Transferase</keyword>
<dbReference type="PANTHER" id="PTHR43792">
    <property type="entry name" value="GNAT FAMILY, PUTATIVE (AFU_ORTHOLOGUE AFUA_3G00765)-RELATED-RELATED"/>
    <property type="match status" value="1"/>
</dbReference>
<dbReference type="GO" id="GO:0016747">
    <property type="term" value="F:acyltransferase activity, transferring groups other than amino-acyl groups"/>
    <property type="evidence" value="ECO:0007669"/>
    <property type="project" value="InterPro"/>
</dbReference>
<dbReference type="EMBL" id="FONR01000019">
    <property type="protein sequence ID" value="SFG34619.1"/>
    <property type="molecule type" value="Genomic_DNA"/>
</dbReference>
<dbReference type="CDD" id="cd04301">
    <property type="entry name" value="NAT_SF"/>
    <property type="match status" value="1"/>
</dbReference>
<organism evidence="2 3">
    <name type="scientific">Streptomyces mirabilis</name>
    <dbReference type="NCBI Taxonomy" id="68239"/>
    <lineage>
        <taxon>Bacteria</taxon>
        <taxon>Bacillati</taxon>
        <taxon>Actinomycetota</taxon>
        <taxon>Actinomycetes</taxon>
        <taxon>Kitasatosporales</taxon>
        <taxon>Streptomycetaceae</taxon>
        <taxon>Streptomyces</taxon>
    </lineage>
</organism>
<name>A0A1I2R570_9ACTN</name>